<sequence>MSLLGTIQQSKSAIDVAQIGLQVVGNNVANANTPGYIRQQLQQSSAVAVRDGGLIKGLGVRATGIVQVVDQAHFERMLGAKTAVAGAEALEKAYSQLEELSNDLDNSGLSQQFSLFNNAVHELSTQPGDASLREFVILQGETLTGNLRRAREQASDRLQAWDGELKDVASDINRLTTRIAKLNLDIATIEGGGLVHSDATGLRDQRYLALEELAQFVNVNVQEQESGAVSVFVGGDYIVNDGINRLVKSGYSEELDAQEIRIVETDSPLQVTGGQLAATAEARDGIFGDYIDNIDRMASALIRSVNEVHSQGQGRKGYQEVLSSVKGNANVPLANADLAWEPKNGTFDMSVVDSSGDVISTHRIKVRNLGQVTDSTMSSIVVDIDAIEGISASVTSDGRIEILSDSHTSSFTFGEDTSGFLAAAGINTFFVGRDATDINVSEALRLDSDLLAVSAGGIGEDTDVLASMLDLVDRPQDSLDGRSVRGIYEGTIAGVAQKISLQNSEADGLRDFYATLQSQHLAITGVNIDEESIKMITYQRAFQASSRVISTATEMLDILMNL</sequence>
<comment type="similarity">
    <text evidence="3 7">Belongs to the flagella basal body rod proteins family.</text>
</comment>
<evidence type="ECO:0000313" key="12">
    <source>
        <dbReference type="Proteomes" id="UP000316304"/>
    </source>
</evidence>
<dbReference type="GO" id="GO:0005576">
    <property type="term" value="C:extracellular region"/>
    <property type="evidence" value="ECO:0007669"/>
    <property type="project" value="UniProtKB-SubCell"/>
</dbReference>
<evidence type="ECO:0000259" key="10">
    <source>
        <dbReference type="Pfam" id="PF22638"/>
    </source>
</evidence>
<keyword evidence="5 7" id="KW-0964">Secreted</keyword>
<dbReference type="InterPro" id="IPR010930">
    <property type="entry name" value="Flg_bb/hook_C_dom"/>
</dbReference>
<feature type="domain" description="Flagellar basal-body/hook protein C-terminal" evidence="9">
    <location>
        <begin position="517"/>
        <end position="562"/>
    </location>
</feature>
<evidence type="ECO:0000256" key="7">
    <source>
        <dbReference type="RuleBase" id="RU362065"/>
    </source>
</evidence>
<evidence type="ECO:0000259" key="9">
    <source>
        <dbReference type="Pfam" id="PF06429"/>
    </source>
</evidence>
<feature type="domain" description="Flagellar hook-associated protein FlgK helical" evidence="10">
    <location>
        <begin position="95"/>
        <end position="317"/>
    </location>
</feature>
<evidence type="ECO:0000256" key="3">
    <source>
        <dbReference type="ARBA" id="ARBA00009677"/>
    </source>
</evidence>
<dbReference type="PANTHER" id="PTHR30033:SF2">
    <property type="entry name" value="FLAGELLAR HOOK PROTEIN"/>
    <property type="match status" value="1"/>
</dbReference>
<dbReference type="Proteomes" id="UP000316304">
    <property type="component" value="Unassembled WGS sequence"/>
</dbReference>
<comment type="caution">
    <text evidence="11">The sequence shown here is derived from an EMBL/GenBank/DDBJ whole genome shotgun (WGS) entry which is preliminary data.</text>
</comment>
<keyword evidence="11" id="KW-0969">Cilium</keyword>
<dbReference type="Pfam" id="PF06429">
    <property type="entry name" value="Flg_bbr_C"/>
    <property type="match status" value="1"/>
</dbReference>
<accession>A0A5C6CNV0</accession>
<comment type="subcellular location">
    <subcellularLocation>
        <location evidence="1 7">Bacterial flagellum</location>
    </subcellularLocation>
    <subcellularLocation>
        <location evidence="2 7">Secreted</location>
    </subcellularLocation>
</comment>
<dbReference type="InterPro" id="IPR002371">
    <property type="entry name" value="FlgK"/>
</dbReference>
<dbReference type="PRINTS" id="PR01005">
    <property type="entry name" value="FLGHOOKAP1"/>
</dbReference>
<dbReference type="Pfam" id="PF22638">
    <property type="entry name" value="FlgK_D1"/>
    <property type="match status" value="1"/>
</dbReference>
<dbReference type="SUPFAM" id="SSF64518">
    <property type="entry name" value="Phase 1 flagellin"/>
    <property type="match status" value="1"/>
</dbReference>
<dbReference type="GO" id="GO:0009424">
    <property type="term" value="C:bacterial-type flagellum hook"/>
    <property type="evidence" value="ECO:0007669"/>
    <property type="project" value="UniProtKB-UniRule"/>
</dbReference>
<protein>
    <recommendedName>
        <fullName evidence="4 7">Flagellar hook-associated protein 1</fullName>
        <shortName evidence="7">HAP1</shortName>
    </recommendedName>
</protein>
<dbReference type="InterPro" id="IPR001444">
    <property type="entry name" value="Flag_bb_rod_N"/>
</dbReference>
<dbReference type="GO" id="GO:0044780">
    <property type="term" value="P:bacterial-type flagellum assembly"/>
    <property type="evidence" value="ECO:0007669"/>
    <property type="project" value="InterPro"/>
</dbReference>
<feature type="domain" description="Flagellar basal body rod protein N-terminal" evidence="8">
    <location>
        <begin position="12"/>
        <end position="36"/>
    </location>
</feature>
<evidence type="ECO:0000256" key="1">
    <source>
        <dbReference type="ARBA" id="ARBA00004365"/>
    </source>
</evidence>
<dbReference type="InterPro" id="IPR053927">
    <property type="entry name" value="FlgK_helical"/>
</dbReference>
<keyword evidence="11" id="KW-0966">Cell projection</keyword>
<keyword evidence="11" id="KW-0282">Flagellum</keyword>
<dbReference type="RefSeq" id="WP_146593827.1">
    <property type="nucleotide sequence ID" value="NZ_SJPT01000002.1"/>
</dbReference>
<evidence type="ECO:0000313" key="11">
    <source>
        <dbReference type="EMBL" id="TWU25144.1"/>
    </source>
</evidence>
<evidence type="ECO:0000256" key="6">
    <source>
        <dbReference type="ARBA" id="ARBA00023143"/>
    </source>
</evidence>
<dbReference type="AlphaFoldDB" id="A0A5C6CNV0"/>
<dbReference type="GO" id="GO:0005198">
    <property type="term" value="F:structural molecule activity"/>
    <property type="evidence" value="ECO:0007669"/>
    <property type="project" value="UniProtKB-UniRule"/>
</dbReference>
<dbReference type="EMBL" id="SJPT01000002">
    <property type="protein sequence ID" value="TWU25144.1"/>
    <property type="molecule type" value="Genomic_DNA"/>
</dbReference>
<keyword evidence="12" id="KW-1185">Reference proteome</keyword>
<dbReference type="Pfam" id="PF00460">
    <property type="entry name" value="Flg_bb_rod"/>
    <property type="match status" value="1"/>
</dbReference>
<proteinExistence type="inferred from homology"/>
<evidence type="ECO:0000256" key="4">
    <source>
        <dbReference type="ARBA" id="ARBA00016244"/>
    </source>
</evidence>
<reference evidence="11 12" key="1">
    <citation type="submission" date="2019-02" db="EMBL/GenBank/DDBJ databases">
        <title>Deep-cultivation of Planctomycetes and their phenomic and genomic characterization uncovers novel biology.</title>
        <authorList>
            <person name="Wiegand S."/>
            <person name="Jogler M."/>
            <person name="Boedeker C."/>
            <person name="Pinto D."/>
            <person name="Vollmers J."/>
            <person name="Rivas-Marin E."/>
            <person name="Kohn T."/>
            <person name="Peeters S.H."/>
            <person name="Heuer A."/>
            <person name="Rast P."/>
            <person name="Oberbeckmann S."/>
            <person name="Bunk B."/>
            <person name="Jeske O."/>
            <person name="Meyerdierks A."/>
            <person name="Storesund J.E."/>
            <person name="Kallscheuer N."/>
            <person name="Luecker S."/>
            <person name="Lage O.M."/>
            <person name="Pohl T."/>
            <person name="Merkel B.J."/>
            <person name="Hornburger P."/>
            <person name="Mueller R.-W."/>
            <person name="Bruemmer F."/>
            <person name="Labrenz M."/>
            <person name="Spormann A.M."/>
            <person name="Op Den Camp H."/>
            <person name="Overmann J."/>
            <person name="Amann R."/>
            <person name="Jetten M.S.M."/>
            <person name="Mascher T."/>
            <person name="Medema M.H."/>
            <person name="Devos D.P."/>
            <person name="Kaster A.-K."/>
            <person name="Ovreas L."/>
            <person name="Rohde M."/>
            <person name="Galperin M.Y."/>
            <person name="Jogler C."/>
        </authorList>
    </citation>
    <scope>NUCLEOTIDE SEQUENCE [LARGE SCALE GENOMIC DNA]</scope>
    <source>
        <strain evidence="11 12">Pla52o</strain>
    </source>
</reference>
<organism evidence="11 12">
    <name type="scientific">Novipirellula galeiformis</name>
    <dbReference type="NCBI Taxonomy" id="2528004"/>
    <lineage>
        <taxon>Bacteria</taxon>
        <taxon>Pseudomonadati</taxon>
        <taxon>Planctomycetota</taxon>
        <taxon>Planctomycetia</taxon>
        <taxon>Pirellulales</taxon>
        <taxon>Pirellulaceae</taxon>
        <taxon>Novipirellula</taxon>
    </lineage>
</organism>
<evidence type="ECO:0000259" key="8">
    <source>
        <dbReference type="Pfam" id="PF00460"/>
    </source>
</evidence>
<evidence type="ECO:0000256" key="5">
    <source>
        <dbReference type="ARBA" id="ARBA00022525"/>
    </source>
</evidence>
<evidence type="ECO:0000256" key="2">
    <source>
        <dbReference type="ARBA" id="ARBA00004613"/>
    </source>
</evidence>
<gene>
    <name evidence="7 11" type="primary">flgK</name>
    <name evidence="11" type="ORF">Pla52o_14420</name>
</gene>
<dbReference type="PANTHER" id="PTHR30033">
    <property type="entry name" value="FLAGELLAR HOOK-ASSOCIATED PROTEIN 1"/>
    <property type="match status" value="1"/>
</dbReference>
<dbReference type="OrthoDB" id="9802553at2"/>
<dbReference type="PROSITE" id="PS00588">
    <property type="entry name" value="FLAGELLA_BB_ROD"/>
    <property type="match status" value="1"/>
</dbReference>
<dbReference type="NCBIfam" id="TIGR02492">
    <property type="entry name" value="flgK_ends"/>
    <property type="match status" value="1"/>
</dbReference>
<name>A0A5C6CNV0_9BACT</name>
<dbReference type="InterPro" id="IPR019776">
    <property type="entry name" value="Flagellar_basal_body_rod_CS"/>
</dbReference>
<keyword evidence="6 7" id="KW-0975">Bacterial flagellum</keyword>